<evidence type="ECO:0000256" key="5">
    <source>
        <dbReference type="ARBA" id="ARBA00022801"/>
    </source>
</evidence>
<reference evidence="12" key="1">
    <citation type="submission" date="2019-09" db="EMBL/GenBank/DDBJ databases">
        <authorList>
            <person name="Jung D.-H."/>
        </authorList>
    </citation>
    <scope>NUCLEOTIDE SEQUENCE [LARGE SCALE GENOMIC DNA]</scope>
    <source>
        <strain evidence="12">JA-25</strain>
    </source>
</reference>
<dbReference type="PANTHER" id="PTHR30616:SF2">
    <property type="entry name" value="PURINE NUCLEOSIDE PHOSPHORYLASE LACC1"/>
    <property type="match status" value="1"/>
</dbReference>
<evidence type="ECO:0000256" key="7">
    <source>
        <dbReference type="ARBA" id="ARBA00047989"/>
    </source>
</evidence>
<comment type="catalytic activity">
    <reaction evidence="9">
        <text>S-methyl-5'-thioadenosine + phosphate = 5-(methylsulfanyl)-alpha-D-ribose 1-phosphate + adenine</text>
        <dbReference type="Rhea" id="RHEA:11852"/>
        <dbReference type="ChEBI" id="CHEBI:16708"/>
        <dbReference type="ChEBI" id="CHEBI:17509"/>
        <dbReference type="ChEBI" id="CHEBI:43474"/>
        <dbReference type="ChEBI" id="CHEBI:58533"/>
        <dbReference type="EC" id="2.4.2.28"/>
    </reaction>
    <physiologicalReaction direction="left-to-right" evidence="9">
        <dbReference type="Rhea" id="RHEA:11853"/>
    </physiologicalReaction>
</comment>
<protein>
    <recommendedName>
        <fullName evidence="10">Purine nucleoside phosphorylase</fullName>
    </recommendedName>
</protein>
<comment type="similarity">
    <text evidence="2 10">Belongs to the purine nucleoside phosphorylase YfiH/LACC1 family.</text>
</comment>
<evidence type="ECO:0000256" key="6">
    <source>
        <dbReference type="ARBA" id="ARBA00022833"/>
    </source>
</evidence>
<evidence type="ECO:0000256" key="10">
    <source>
        <dbReference type="RuleBase" id="RU361274"/>
    </source>
</evidence>
<dbReference type="InterPro" id="IPR038371">
    <property type="entry name" value="Cu_polyphenol_OxRdtase_sf"/>
</dbReference>
<gene>
    <name evidence="11" type="primary">pgeF</name>
    <name evidence="11" type="ORF">F7231_12770</name>
</gene>
<proteinExistence type="inferred from homology"/>
<keyword evidence="4" id="KW-0479">Metal-binding</keyword>
<keyword evidence="6" id="KW-0862">Zinc</keyword>
<dbReference type="PANTHER" id="PTHR30616">
    <property type="entry name" value="UNCHARACTERIZED PROTEIN YFIH"/>
    <property type="match status" value="1"/>
</dbReference>
<comment type="caution">
    <text evidence="11">The sequence shown here is derived from an EMBL/GenBank/DDBJ whole genome shotgun (WGS) entry which is preliminary data.</text>
</comment>
<keyword evidence="5" id="KW-0378">Hydrolase</keyword>
<evidence type="ECO:0000313" key="12">
    <source>
        <dbReference type="Proteomes" id="UP000606008"/>
    </source>
</evidence>
<evidence type="ECO:0000256" key="9">
    <source>
        <dbReference type="ARBA" id="ARBA00049893"/>
    </source>
</evidence>
<dbReference type="Gene3D" id="3.60.140.10">
    <property type="entry name" value="CNF1/YfiH-like putative cysteine hydrolases"/>
    <property type="match status" value="1"/>
</dbReference>
<evidence type="ECO:0000256" key="8">
    <source>
        <dbReference type="ARBA" id="ARBA00048968"/>
    </source>
</evidence>
<evidence type="ECO:0000256" key="1">
    <source>
        <dbReference type="ARBA" id="ARBA00000553"/>
    </source>
</evidence>
<dbReference type="InterPro" id="IPR011324">
    <property type="entry name" value="Cytotoxic_necrot_fac-like_cat"/>
</dbReference>
<name>A0ABX0QF80_9BACT</name>
<evidence type="ECO:0000256" key="2">
    <source>
        <dbReference type="ARBA" id="ARBA00007353"/>
    </source>
</evidence>
<dbReference type="CDD" id="cd16833">
    <property type="entry name" value="YfiH"/>
    <property type="match status" value="1"/>
</dbReference>
<reference evidence="12" key="2">
    <citation type="submission" date="2023-07" db="EMBL/GenBank/DDBJ databases">
        <authorList>
            <person name="Jung D.-H."/>
        </authorList>
    </citation>
    <scope>NUCLEOTIDE SEQUENCE [LARGE SCALE GENOMIC DNA]</scope>
    <source>
        <strain evidence="12">JA-25</strain>
    </source>
</reference>
<dbReference type="EMBL" id="WAEL01000004">
    <property type="protein sequence ID" value="NID11045.1"/>
    <property type="molecule type" value="Genomic_DNA"/>
</dbReference>
<dbReference type="InterPro" id="IPR003730">
    <property type="entry name" value="Cu_polyphenol_OxRdtase"/>
</dbReference>
<evidence type="ECO:0000313" key="11">
    <source>
        <dbReference type="EMBL" id="NID11045.1"/>
    </source>
</evidence>
<dbReference type="SUPFAM" id="SSF64438">
    <property type="entry name" value="CNF1/YfiH-like putative cysteine hydrolases"/>
    <property type="match status" value="1"/>
</dbReference>
<accession>A0ABX0QF80</accession>
<dbReference type="Proteomes" id="UP000606008">
    <property type="component" value="Unassembled WGS sequence"/>
</dbReference>
<sequence length="249" mass="26836">MQNASFRTPTLFASYPELIAAESTRHGGISPTPYNSLNLGINTDDLPENVAENRRIWFANWGLTEANVATSYQVHGTSVQVVTEPGRTSGFDALITNVPGLLVGVTVADCTPILVYDRLNRAVAAIHAGWRGTVGAIVTKTLLTMQQQYGTQPADCLAYIGTCIDACSFDVGMEVAAQFNPSRITIDPATGKALVDLKQANADQLRAFGLADNQLELSTYSTVLHNADYFSHRLERGVTGRMLAVIGCR</sequence>
<keyword evidence="12" id="KW-1185">Reference proteome</keyword>
<comment type="catalytic activity">
    <reaction evidence="1">
        <text>inosine + phosphate = alpha-D-ribose 1-phosphate + hypoxanthine</text>
        <dbReference type="Rhea" id="RHEA:27646"/>
        <dbReference type="ChEBI" id="CHEBI:17368"/>
        <dbReference type="ChEBI" id="CHEBI:17596"/>
        <dbReference type="ChEBI" id="CHEBI:43474"/>
        <dbReference type="ChEBI" id="CHEBI:57720"/>
        <dbReference type="EC" id="2.4.2.1"/>
    </reaction>
    <physiologicalReaction direction="left-to-right" evidence="1">
        <dbReference type="Rhea" id="RHEA:27647"/>
    </physiologicalReaction>
</comment>
<dbReference type="NCBIfam" id="TIGR00726">
    <property type="entry name" value="peptidoglycan editing factor PgeF"/>
    <property type="match status" value="1"/>
</dbReference>
<evidence type="ECO:0000256" key="3">
    <source>
        <dbReference type="ARBA" id="ARBA00022679"/>
    </source>
</evidence>
<evidence type="ECO:0000256" key="4">
    <source>
        <dbReference type="ARBA" id="ARBA00022723"/>
    </source>
</evidence>
<dbReference type="RefSeq" id="WP_166692178.1">
    <property type="nucleotide sequence ID" value="NZ_WAEL01000004.1"/>
</dbReference>
<keyword evidence="3" id="KW-0808">Transferase</keyword>
<organism evidence="11 12">
    <name type="scientific">Fibrivirga algicola</name>
    <dbReference type="NCBI Taxonomy" id="2950420"/>
    <lineage>
        <taxon>Bacteria</taxon>
        <taxon>Pseudomonadati</taxon>
        <taxon>Bacteroidota</taxon>
        <taxon>Cytophagia</taxon>
        <taxon>Cytophagales</taxon>
        <taxon>Spirosomataceae</taxon>
        <taxon>Fibrivirga</taxon>
    </lineage>
</organism>
<dbReference type="Pfam" id="PF02578">
    <property type="entry name" value="Cu-oxidase_4"/>
    <property type="match status" value="1"/>
</dbReference>
<comment type="catalytic activity">
    <reaction evidence="8">
        <text>adenosine + phosphate = alpha-D-ribose 1-phosphate + adenine</text>
        <dbReference type="Rhea" id="RHEA:27642"/>
        <dbReference type="ChEBI" id="CHEBI:16335"/>
        <dbReference type="ChEBI" id="CHEBI:16708"/>
        <dbReference type="ChEBI" id="CHEBI:43474"/>
        <dbReference type="ChEBI" id="CHEBI:57720"/>
        <dbReference type="EC" id="2.4.2.1"/>
    </reaction>
    <physiologicalReaction direction="left-to-right" evidence="8">
        <dbReference type="Rhea" id="RHEA:27643"/>
    </physiologicalReaction>
</comment>
<comment type="catalytic activity">
    <reaction evidence="7">
        <text>adenosine + H2O + H(+) = inosine + NH4(+)</text>
        <dbReference type="Rhea" id="RHEA:24408"/>
        <dbReference type="ChEBI" id="CHEBI:15377"/>
        <dbReference type="ChEBI" id="CHEBI:15378"/>
        <dbReference type="ChEBI" id="CHEBI:16335"/>
        <dbReference type="ChEBI" id="CHEBI:17596"/>
        <dbReference type="ChEBI" id="CHEBI:28938"/>
        <dbReference type="EC" id="3.5.4.4"/>
    </reaction>
    <physiologicalReaction direction="left-to-right" evidence="7">
        <dbReference type="Rhea" id="RHEA:24409"/>
    </physiologicalReaction>
</comment>